<accession>A0A964BQK4</accession>
<keyword evidence="5" id="KW-1185">Reference proteome</keyword>
<dbReference type="Gene3D" id="1.10.530.10">
    <property type="match status" value="1"/>
</dbReference>
<organism evidence="4 5">
    <name type="scientific">Waterburya agarophytonicola KI4</name>
    <dbReference type="NCBI Taxonomy" id="2874699"/>
    <lineage>
        <taxon>Bacteria</taxon>
        <taxon>Bacillati</taxon>
        <taxon>Cyanobacteriota</taxon>
        <taxon>Cyanophyceae</taxon>
        <taxon>Pleurocapsales</taxon>
        <taxon>Hyellaceae</taxon>
        <taxon>Waterburya</taxon>
        <taxon>Waterburya agarophytonicola</taxon>
    </lineage>
</organism>
<dbReference type="Gene3D" id="1.25.40.10">
    <property type="entry name" value="Tetratricopeptide repeat domain"/>
    <property type="match status" value="2"/>
</dbReference>
<dbReference type="SUPFAM" id="SSF48435">
    <property type="entry name" value="Bacterial muramidases"/>
    <property type="match status" value="1"/>
</dbReference>
<dbReference type="GO" id="GO:0016020">
    <property type="term" value="C:membrane"/>
    <property type="evidence" value="ECO:0007669"/>
    <property type="project" value="InterPro"/>
</dbReference>
<sequence>MLESRVRPRKTLQKKLKDRAITLLANNKKLILLMLLSGFGCLILQSRNLSDQSNKKLSSAPESSSLIELRQITPSARASQLKVMAEGNPRRNDKQRILDRHRARYLLGSDLVQQQQGKLALTYLQGLGQDYPLLRPQILWKIAQAHQQNQQTNAAQRTLKYLIKSYPDSSLTANALSLLDEDRVQNEAQIIKKFPYHPIAQKIARQRLSKNPQQFQLLLLLAKYSRDSDLNPIRDRLVLKYPAKLTPEDWQAIADGYWREEEHRKAADAYTYASSTPQNLYRAARGFHRNGNLDTAKRAYQRLLQEYHDSREAGEALIYLANISSGDEAVVYLEKAIAKFPNNAPEAYRSKAIVHERFDKNVAADEARQNLLNQYNDSSAAGEYRWKIAQKLAASGSKKDAWQWMQPLVKSNSTLEQGFAPKALYWTGKWAKEIGKLAEAETTFKKIIKQYPQSYWAWRSAVMLGWDVGDFDRLRSLSPPLNLSATYSPLPVRSSALQELYLLGQYYDAGLMLRSQLERPQQLSVNEQFSEGILRIGVGEYSAGMQEIWDLTKRETPQELKEWKALRQTTAYWRGLFPFPYQTEILDFARQDEINPLLVLSVMRKESTFNPEIDSVVGAVGLMQIVPPTAKWVAEQLDLAEYSLTNPEDNIKIGTWYLKHNHDRYEDNSLYAVASYNAGTGNVSSWLDSYNTSDPDLFVEQIPFPETKDYVEGVFGNYWNYLRLYNPAIRQKVNSISH</sequence>
<gene>
    <name evidence="4" type="ORF">I4641_08450</name>
</gene>
<comment type="caution">
    <text evidence="4">The sequence shown here is derived from an EMBL/GenBank/DDBJ whole genome shotgun (WGS) entry which is preliminary data.</text>
</comment>
<dbReference type="AlphaFoldDB" id="A0A964BQK4"/>
<dbReference type="EMBL" id="JADWDC010000015">
    <property type="protein sequence ID" value="MCC0177006.1"/>
    <property type="molecule type" value="Genomic_DNA"/>
</dbReference>
<dbReference type="PANTHER" id="PTHR37423">
    <property type="entry name" value="SOLUBLE LYTIC MUREIN TRANSGLYCOSYLASE-RELATED"/>
    <property type="match status" value="1"/>
</dbReference>
<name>A0A964BQK4_9CYAN</name>
<dbReference type="InterPro" id="IPR008258">
    <property type="entry name" value="Transglycosylase_SLT_dom_1"/>
</dbReference>
<dbReference type="RefSeq" id="WP_229640043.1">
    <property type="nucleotide sequence ID" value="NZ_JADWDC010000015.1"/>
</dbReference>
<dbReference type="GO" id="GO:0000270">
    <property type="term" value="P:peptidoglycan metabolic process"/>
    <property type="evidence" value="ECO:0007669"/>
    <property type="project" value="InterPro"/>
</dbReference>
<evidence type="ECO:0000313" key="4">
    <source>
        <dbReference type="EMBL" id="MCC0177006.1"/>
    </source>
</evidence>
<evidence type="ECO:0000313" key="5">
    <source>
        <dbReference type="Proteomes" id="UP000729733"/>
    </source>
</evidence>
<dbReference type="InterPro" id="IPR023346">
    <property type="entry name" value="Lysozyme-like_dom_sf"/>
</dbReference>
<evidence type="ECO:0000256" key="1">
    <source>
        <dbReference type="ARBA" id="ARBA00007734"/>
    </source>
</evidence>
<keyword evidence="2" id="KW-0732">Signal</keyword>
<dbReference type="PANTHER" id="PTHR37423:SF5">
    <property type="entry name" value="SOLUBLE LYTIC MUREIN TRANSGLYCOSYLASE"/>
    <property type="match status" value="1"/>
</dbReference>
<protein>
    <submittedName>
        <fullName evidence="4">Transglycosylase SLT domain-containing protein</fullName>
    </submittedName>
</protein>
<comment type="similarity">
    <text evidence="1">Belongs to the transglycosylase Slt family.</text>
</comment>
<reference evidence="4" key="1">
    <citation type="journal article" date="2021" name="Antonie Van Leeuwenhoek">
        <title>Draft genome and description of Waterburya agarophytonicola gen. nov. sp. nov. (Pleurocapsales, Cyanobacteria): a seaweed symbiont.</title>
        <authorList>
            <person name="Bonthond G."/>
            <person name="Shalygin S."/>
            <person name="Bayer T."/>
            <person name="Weinberger F."/>
        </authorList>
    </citation>
    <scope>NUCLEOTIDE SEQUENCE</scope>
    <source>
        <strain evidence="4">KI4</strain>
    </source>
</reference>
<dbReference type="SUPFAM" id="SSF53955">
    <property type="entry name" value="Lysozyme-like"/>
    <property type="match status" value="1"/>
</dbReference>
<dbReference type="Pfam" id="PF13174">
    <property type="entry name" value="TPR_6"/>
    <property type="match status" value="3"/>
</dbReference>
<feature type="domain" description="Transglycosylase SLT" evidence="3">
    <location>
        <begin position="589"/>
        <end position="695"/>
    </location>
</feature>
<dbReference type="InterPro" id="IPR000189">
    <property type="entry name" value="Transglyc_AS"/>
</dbReference>
<dbReference type="InterPro" id="IPR011990">
    <property type="entry name" value="TPR-like_helical_dom_sf"/>
</dbReference>
<dbReference type="GO" id="GO:0042597">
    <property type="term" value="C:periplasmic space"/>
    <property type="evidence" value="ECO:0007669"/>
    <property type="project" value="InterPro"/>
</dbReference>
<proteinExistence type="inferred from homology"/>
<evidence type="ECO:0000259" key="3">
    <source>
        <dbReference type="Pfam" id="PF01464"/>
    </source>
</evidence>
<dbReference type="InterPro" id="IPR008939">
    <property type="entry name" value="Lytic_TGlycosylase_superhlx_U"/>
</dbReference>
<dbReference type="GO" id="GO:0008933">
    <property type="term" value="F:peptidoglycan lytic transglycosylase activity"/>
    <property type="evidence" value="ECO:0007669"/>
    <property type="project" value="InterPro"/>
</dbReference>
<dbReference type="CDD" id="cd13401">
    <property type="entry name" value="Slt70-like"/>
    <property type="match status" value="1"/>
</dbReference>
<evidence type="ECO:0000256" key="2">
    <source>
        <dbReference type="ARBA" id="ARBA00022729"/>
    </source>
</evidence>
<dbReference type="GO" id="GO:0004553">
    <property type="term" value="F:hydrolase activity, hydrolyzing O-glycosyl compounds"/>
    <property type="evidence" value="ECO:0007669"/>
    <property type="project" value="InterPro"/>
</dbReference>
<dbReference type="Proteomes" id="UP000729733">
    <property type="component" value="Unassembled WGS sequence"/>
</dbReference>
<dbReference type="PROSITE" id="PS00922">
    <property type="entry name" value="TRANSGLYCOSYLASE"/>
    <property type="match status" value="1"/>
</dbReference>
<dbReference type="InterPro" id="IPR019734">
    <property type="entry name" value="TPR_rpt"/>
</dbReference>
<dbReference type="Pfam" id="PF01464">
    <property type="entry name" value="SLT"/>
    <property type="match status" value="1"/>
</dbReference>